<gene>
    <name evidence="2" type="ORF">TRFO_28511</name>
</gene>
<evidence type="ECO:0000256" key="1">
    <source>
        <dbReference type="SAM" id="Phobius"/>
    </source>
</evidence>
<feature type="transmembrane region" description="Helical" evidence="1">
    <location>
        <begin position="39"/>
        <end position="58"/>
    </location>
</feature>
<name>A0A1J4JZF2_9EUKA</name>
<keyword evidence="3" id="KW-1185">Reference proteome</keyword>
<dbReference type="EMBL" id="MLAK01000806">
    <property type="protein sequence ID" value="OHT04066.1"/>
    <property type="molecule type" value="Genomic_DNA"/>
</dbReference>
<organism evidence="2 3">
    <name type="scientific">Tritrichomonas foetus</name>
    <dbReference type="NCBI Taxonomy" id="1144522"/>
    <lineage>
        <taxon>Eukaryota</taxon>
        <taxon>Metamonada</taxon>
        <taxon>Parabasalia</taxon>
        <taxon>Tritrichomonadida</taxon>
        <taxon>Tritrichomonadidae</taxon>
        <taxon>Tritrichomonas</taxon>
    </lineage>
</organism>
<protein>
    <submittedName>
        <fullName evidence="2">Uncharacterized protein</fullName>
    </submittedName>
</protein>
<evidence type="ECO:0000313" key="3">
    <source>
        <dbReference type="Proteomes" id="UP000179807"/>
    </source>
</evidence>
<keyword evidence="1" id="KW-1133">Transmembrane helix</keyword>
<accession>A0A1J4JZF2</accession>
<dbReference type="VEuPathDB" id="TrichDB:TRFO_28511"/>
<dbReference type="GeneID" id="94840923"/>
<feature type="transmembrane region" description="Helical" evidence="1">
    <location>
        <begin position="157"/>
        <end position="174"/>
    </location>
</feature>
<evidence type="ECO:0000313" key="2">
    <source>
        <dbReference type="EMBL" id="OHT04066.1"/>
    </source>
</evidence>
<dbReference type="RefSeq" id="XP_068357202.1">
    <property type="nucleotide sequence ID" value="XM_068506219.1"/>
</dbReference>
<keyword evidence="1" id="KW-0472">Membrane</keyword>
<comment type="caution">
    <text evidence="2">The sequence shown here is derived from an EMBL/GenBank/DDBJ whole genome shotgun (WGS) entry which is preliminary data.</text>
</comment>
<keyword evidence="1" id="KW-0812">Transmembrane</keyword>
<dbReference type="AlphaFoldDB" id="A0A1J4JZF2"/>
<dbReference type="Proteomes" id="UP000179807">
    <property type="component" value="Unassembled WGS sequence"/>
</dbReference>
<feature type="transmembrane region" description="Helical" evidence="1">
    <location>
        <begin position="122"/>
        <end position="145"/>
    </location>
</feature>
<sequence>MYSSINQFDDILWEILEGNYRNFFNPYMNQDDNESTLKVFHYILIGYINDFFETNLFLKEIINRQRKKRNVMGEESQSRQSSSLVQNSSLSFNCSNDQKYGGLIEISLIEKTQKQPNDLFNYLYFVTPPYIILHHILTVFNYYSIVYFIGDFFPLENVYLTKIHSLMIFSISLMKEVQGMK</sequence>
<reference evidence="2" key="1">
    <citation type="submission" date="2016-10" db="EMBL/GenBank/DDBJ databases">
        <authorList>
            <person name="Benchimol M."/>
            <person name="Almeida L.G."/>
            <person name="Vasconcelos A.T."/>
            <person name="Perreira-Neves A."/>
            <person name="Rosa I.A."/>
            <person name="Tasca T."/>
            <person name="Bogo M.R."/>
            <person name="de Souza W."/>
        </authorList>
    </citation>
    <scope>NUCLEOTIDE SEQUENCE [LARGE SCALE GENOMIC DNA]</scope>
    <source>
        <strain evidence="2">K</strain>
    </source>
</reference>
<proteinExistence type="predicted"/>